<evidence type="ECO:0000256" key="3">
    <source>
        <dbReference type="ARBA" id="ARBA00022679"/>
    </source>
</evidence>
<dbReference type="Gene3D" id="3.90.550.10">
    <property type="entry name" value="Spore Coat Polysaccharide Biosynthesis Protein SpsA, Chain A"/>
    <property type="match status" value="1"/>
</dbReference>
<comment type="similarity">
    <text evidence="1">Belongs to the glycosyltransferase 2 family.</text>
</comment>
<keyword evidence="3 5" id="KW-0808">Transferase</keyword>
<dbReference type="InterPro" id="IPR001173">
    <property type="entry name" value="Glyco_trans_2-like"/>
</dbReference>
<dbReference type="InterPro" id="IPR029044">
    <property type="entry name" value="Nucleotide-diphossugar_trans"/>
</dbReference>
<dbReference type="Proteomes" id="UP001597393">
    <property type="component" value="Unassembled WGS sequence"/>
</dbReference>
<comment type="caution">
    <text evidence="5">The sequence shown here is derived from an EMBL/GenBank/DDBJ whole genome shotgun (WGS) entry which is preliminary data.</text>
</comment>
<protein>
    <submittedName>
        <fullName evidence="5">Glycosyltransferase</fullName>
        <ecNumber evidence="5">2.4.-.-</ecNumber>
    </submittedName>
</protein>
<dbReference type="PANTHER" id="PTHR43179:SF12">
    <property type="entry name" value="GALACTOFURANOSYLTRANSFERASE GLFT2"/>
    <property type="match status" value="1"/>
</dbReference>
<organism evidence="5 6">
    <name type="scientific">Sphingobacterium corticis</name>
    <dbReference type="NCBI Taxonomy" id="1812823"/>
    <lineage>
        <taxon>Bacteria</taxon>
        <taxon>Pseudomonadati</taxon>
        <taxon>Bacteroidota</taxon>
        <taxon>Sphingobacteriia</taxon>
        <taxon>Sphingobacteriales</taxon>
        <taxon>Sphingobacteriaceae</taxon>
        <taxon>Sphingobacterium</taxon>
    </lineage>
</organism>
<proteinExistence type="inferred from homology"/>
<keyword evidence="2 5" id="KW-0328">Glycosyltransferase</keyword>
<dbReference type="SUPFAM" id="SSF53448">
    <property type="entry name" value="Nucleotide-diphospho-sugar transferases"/>
    <property type="match status" value="1"/>
</dbReference>
<dbReference type="Pfam" id="PF00535">
    <property type="entry name" value="Glycos_transf_2"/>
    <property type="match status" value="1"/>
</dbReference>
<gene>
    <name evidence="5" type="ORF">ACFSQ3_04195</name>
</gene>
<dbReference type="EC" id="2.4.-.-" evidence="5"/>
<evidence type="ECO:0000313" key="5">
    <source>
        <dbReference type="EMBL" id="MFD2598145.1"/>
    </source>
</evidence>
<evidence type="ECO:0000259" key="4">
    <source>
        <dbReference type="Pfam" id="PF00535"/>
    </source>
</evidence>
<sequence>MRKVLSIVVSYNFEPWLDTCLDSLFQSDCPTDVMVVDNDSKDETVFRIKRDYPQAILVESRENIGFGKANNIGFEYAIANDYDAVFLMNQDAWVDRNCLSRLMDVYVDSDQVGIISPMHYDGTGNQLDEGFAAYINNVDQPQTTIFCAPFVNAAFWLIPIQTLRKVGHFSALFYHYGEDSDYGNRLHYHGLKFLVHRDAIAYHDRQTRTALHDDVFLKREYIYFLAEYANINYPVTKAFAFSVLAAIKKVFKPRKSDKKRFTSAYLKIAWQLLLKTSDVLKTRQANA</sequence>
<evidence type="ECO:0000313" key="6">
    <source>
        <dbReference type="Proteomes" id="UP001597393"/>
    </source>
</evidence>
<evidence type="ECO:0000256" key="2">
    <source>
        <dbReference type="ARBA" id="ARBA00022676"/>
    </source>
</evidence>
<evidence type="ECO:0000256" key="1">
    <source>
        <dbReference type="ARBA" id="ARBA00006739"/>
    </source>
</evidence>
<feature type="domain" description="Glycosyltransferase 2-like" evidence="4">
    <location>
        <begin position="7"/>
        <end position="125"/>
    </location>
</feature>
<reference evidence="6" key="1">
    <citation type="journal article" date="2019" name="Int. J. Syst. Evol. Microbiol.">
        <title>The Global Catalogue of Microorganisms (GCM) 10K type strain sequencing project: providing services to taxonomists for standard genome sequencing and annotation.</title>
        <authorList>
            <consortium name="The Broad Institute Genomics Platform"/>
            <consortium name="The Broad Institute Genome Sequencing Center for Infectious Disease"/>
            <person name="Wu L."/>
            <person name="Ma J."/>
        </authorList>
    </citation>
    <scope>NUCLEOTIDE SEQUENCE [LARGE SCALE GENOMIC DNA]</scope>
    <source>
        <strain evidence="6">KCTC 42248</strain>
    </source>
</reference>
<dbReference type="EMBL" id="JBHUMA010000004">
    <property type="protein sequence ID" value="MFD2598145.1"/>
    <property type="molecule type" value="Genomic_DNA"/>
</dbReference>
<dbReference type="GO" id="GO:0016757">
    <property type="term" value="F:glycosyltransferase activity"/>
    <property type="evidence" value="ECO:0007669"/>
    <property type="project" value="UniProtKB-KW"/>
</dbReference>
<dbReference type="PANTHER" id="PTHR43179">
    <property type="entry name" value="RHAMNOSYLTRANSFERASE WBBL"/>
    <property type="match status" value="1"/>
</dbReference>
<accession>A0ABW5NH15</accession>
<keyword evidence="6" id="KW-1185">Reference proteome</keyword>
<dbReference type="RefSeq" id="WP_380867795.1">
    <property type="nucleotide sequence ID" value="NZ_JBHUMA010000004.1"/>
</dbReference>
<name>A0ABW5NH15_9SPHI</name>